<dbReference type="AlphaFoldDB" id="A0A0A9VT96"/>
<evidence type="ECO:0000313" key="2">
    <source>
        <dbReference type="EMBL" id="JAG54129.1"/>
    </source>
</evidence>
<evidence type="ECO:0000313" key="1">
    <source>
        <dbReference type="EMBL" id="JAF98450.1"/>
    </source>
</evidence>
<protein>
    <submittedName>
        <fullName evidence="1">Protein ARV1</fullName>
    </submittedName>
</protein>
<accession>A0A0A9VT96</accession>
<name>A0A0A9VT96_LYGHE</name>
<gene>
    <name evidence="1" type="primary">ARV1</name>
    <name evidence="1" type="ORF">CM83_99046</name>
</gene>
<sequence length="146" mass="16517">MGRFRVHSSTSLKTVRTFGIQSFWISNFGAACRSVGSTCNIKVLVPQPRPKSWHPSQPKSYHQLCFRLQSVVVKNQLPELFKYDKIQRSYAGRGCSVFTPLPPYQFVTPQSQATTNLSTLGSHNNHINLKSLHSQKNSLPRTNMIL</sequence>
<dbReference type="EMBL" id="GBRD01011695">
    <property type="protein sequence ID" value="JAG54129.1"/>
    <property type="molecule type" value="Transcribed_RNA"/>
</dbReference>
<reference evidence="1" key="2">
    <citation type="submission" date="2014-07" db="EMBL/GenBank/DDBJ databases">
        <authorList>
            <person name="Hull J."/>
        </authorList>
    </citation>
    <scope>NUCLEOTIDE SEQUENCE</scope>
</reference>
<reference evidence="1" key="1">
    <citation type="journal article" date="2014" name="PLoS ONE">
        <title>Transcriptome-Based Identification of ABC Transporters in the Western Tarnished Plant Bug Lygus hesperus.</title>
        <authorList>
            <person name="Hull J.J."/>
            <person name="Chaney K."/>
            <person name="Geib S.M."/>
            <person name="Fabrick J.A."/>
            <person name="Brent C.S."/>
            <person name="Walsh D."/>
            <person name="Lavine L.C."/>
        </authorList>
    </citation>
    <scope>NUCLEOTIDE SEQUENCE</scope>
</reference>
<organism evidence="1">
    <name type="scientific">Lygus hesperus</name>
    <name type="common">Western plant bug</name>
    <dbReference type="NCBI Taxonomy" id="30085"/>
    <lineage>
        <taxon>Eukaryota</taxon>
        <taxon>Metazoa</taxon>
        <taxon>Ecdysozoa</taxon>
        <taxon>Arthropoda</taxon>
        <taxon>Hexapoda</taxon>
        <taxon>Insecta</taxon>
        <taxon>Pterygota</taxon>
        <taxon>Neoptera</taxon>
        <taxon>Paraneoptera</taxon>
        <taxon>Hemiptera</taxon>
        <taxon>Heteroptera</taxon>
        <taxon>Panheteroptera</taxon>
        <taxon>Cimicomorpha</taxon>
        <taxon>Miridae</taxon>
        <taxon>Mirini</taxon>
        <taxon>Lygus</taxon>
    </lineage>
</organism>
<reference evidence="2" key="3">
    <citation type="submission" date="2014-09" db="EMBL/GenBank/DDBJ databases">
        <authorList>
            <person name="Magalhaes I.L.F."/>
            <person name="Oliveira U."/>
            <person name="Santos F.R."/>
            <person name="Vidigal T.H.D.A."/>
            <person name="Brescovit A.D."/>
            <person name="Santos A.J."/>
        </authorList>
    </citation>
    <scope>NUCLEOTIDE SEQUENCE</scope>
</reference>
<dbReference type="EMBL" id="GBHO01045153">
    <property type="protein sequence ID" value="JAF98450.1"/>
    <property type="molecule type" value="Transcribed_RNA"/>
</dbReference>
<proteinExistence type="predicted"/>
<dbReference type="PROSITE" id="PS51257">
    <property type="entry name" value="PROKAR_LIPOPROTEIN"/>
    <property type="match status" value="1"/>
</dbReference>